<feature type="region of interest" description="Disordered" evidence="9">
    <location>
        <begin position="515"/>
        <end position="540"/>
    </location>
</feature>
<dbReference type="HAMAP" id="MF_04002">
    <property type="entry name" value="PPV_L1"/>
    <property type="match status" value="1"/>
</dbReference>
<dbReference type="Gene3D" id="2.60.175.20">
    <property type="entry name" value="Major capsid L1 (late) superfamily, Papillomavirus"/>
    <property type="match status" value="2"/>
</dbReference>
<keyword evidence="5 7" id="KW-0426">Late protein</keyword>
<name>A0A385PIL8_9PAPI</name>
<keyword evidence="2 7" id="KW-0945">Host-virus interaction</keyword>
<proteinExistence type="inferred from homology"/>
<accession>A0A385PIL8</accession>
<evidence type="ECO:0000256" key="3">
    <source>
        <dbReference type="ARBA" id="ARBA00022804"/>
    </source>
</evidence>
<dbReference type="GO" id="GO:0039620">
    <property type="term" value="C:T=7 icosahedral viral capsid"/>
    <property type="evidence" value="ECO:0007669"/>
    <property type="project" value="UniProtKB-UniRule"/>
</dbReference>
<evidence type="ECO:0000256" key="5">
    <source>
        <dbReference type="ARBA" id="ARBA00022921"/>
    </source>
</evidence>
<sequence length="540" mass="60799">MILFCTLAIIKGANANVVMFNVLQMNSLWLPNTGTVYLPPSRPVARVLSTDEYVKDTSIFFYATSDRLLTVGHPYFPVKDGNHENVVVPKVSGNQFRAFRLKLPDPNKFALIENGIYDPNTERLVWRLRGIEVNRGGPLGIGTTGHPLFNKLYDTENPNRYQQPTADNRQNVSFDPKQNQLFVVGCLPCIGEHWDVAKACERPAPKEGDCPPLQLVNSFIEDGDMCDIGFGAMNFRALQADRSSAPLDINATTCKWPDFLKMGSDVYGDEMFFFGRREQLYARHFFTRNGTVGDTIPDVGEKDTIAYVLPGVDPQEQKTVQPSIYFGTPSGSLVSSDANLFNRPYWINRAQGSNNGICWNNNVFVTLVDNTRSVNFTISVKTDASPAETYKATDYKEYLRHAEEFELGIIVQLSKVPLQPDILAHIQVMNPTILENWNLAFVPPAPTELADQYRYLNSLATRCPDAVPPVEKEDPFDKYNFWVVDLSDKFSTELTQSSLGRRFLYQTGLNARSVNRALTSNPRKRSSSSSNKSAKKRRRN</sequence>
<dbReference type="GO" id="GO:0042025">
    <property type="term" value="C:host cell nucleus"/>
    <property type="evidence" value="ECO:0007669"/>
    <property type="project" value="UniProtKB-SubCell"/>
</dbReference>
<protein>
    <recommendedName>
        <fullName evidence="7 8">Major capsid protein L1</fullName>
    </recommendedName>
</protein>
<evidence type="ECO:0000256" key="4">
    <source>
        <dbReference type="ARBA" id="ARBA00022844"/>
    </source>
</evidence>
<organism evidence="10">
    <name type="scientific">Human papillomavirus</name>
    <dbReference type="NCBI Taxonomy" id="10566"/>
    <lineage>
        <taxon>Viruses</taxon>
        <taxon>Monodnaviria</taxon>
        <taxon>Shotokuvirae</taxon>
        <taxon>Cossaviricota</taxon>
        <taxon>Papovaviricetes</taxon>
        <taxon>Zurhausenvirales</taxon>
        <taxon>Papillomaviridae</taxon>
    </lineage>
</organism>
<dbReference type="InterPro" id="IPR011222">
    <property type="entry name" value="dsDNA_vir_gr_I_capsid"/>
</dbReference>
<dbReference type="InterPro" id="IPR036973">
    <property type="entry name" value="Capsid_L1_sf_Papillomavir"/>
</dbReference>
<gene>
    <name evidence="7 8" type="primary">L1</name>
</gene>
<evidence type="ECO:0000313" key="10">
    <source>
        <dbReference type="EMBL" id="AYA93784.1"/>
    </source>
</evidence>
<feature type="disulfide bond" description="Interchain (with Cys-200)" evidence="7">
    <location>
        <position position="463"/>
    </location>
</feature>
<feature type="disulfide bond" description="Interchain (with Cys-463)" evidence="7">
    <location>
        <position position="200"/>
    </location>
</feature>
<keyword evidence="8" id="KW-1145">T=7 icosahedral capsid protein</keyword>
<dbReference type="InterPro" id="IPR002210">
    <property type="entry name" value="Capsid_L1_Papillomavir"/>
</dbReference>
<dbReference type="GO" id="GO:0075509">
    <property type="term" value="P:endocytosis involved in viral entry into host cell"/>
    <property type="evidence" value="ECO:0007669"/>
    <property type="project" value="UniProtKB-KW"/>
</dbReference>
<comment type="subunit">
    <text evidence="7">Self-assembles into homopentamers. The capsid has an icosahedral symmetry and consists of 72 capsomers, with each capsomer being a pentamer of L1. Interacts with the minor capsid protein L2; this interaction is necessary for viral genome encapsidation. Interacts with protein E2; this interaction enhances E2-dependent replication and transcription activation.</text>
</comment>
<evidence type="ECO:0000256" key="6">
    <source>
        <dbReference type="ARBA" id="ARBA00023296"/>
    </source>
</evidence>
<dbReference type="PRINTS" id="PR00865">
    <property type="entry name" value="HPVCAPSIDL1"/>
</dbReference>
<comment type="similarity">
    <text evidence="7 8">Belongs to the papillomaviridae L1 protein family.</text>
</comment>
<dbReference type="GO" id="GO:0019062">
    <property type="term" value="P:virion attachment to host cell"/>
    <property type="evidence" value="ECO:0007669"/>
    <property type="project" value="UniProtKB-UniRule"/>
</dbReference>
<evidence type="ECO:0000256" key="2">
    <source>
        <dbReference type="ARBA" id="ARBA00022581"/>
    </source>
</evidence>
<dbReference type="Pfam" id="PF00500">
    <property type="entry name" value="Late_protein_L1"/>
    <property type="match status" value="1"/>
</dbReference>
<keyword evidence="1 7" id="KW-0167">Capsid protein</keyword>
<keyword evidence="4 7" id="KW-0946">Virion</keyword>
<keyword evidence="7" id="KW-1164">Virus endocytosis by host</keyword>
<evidence type="ECO:0000256" key="8">
    <source>
        <dbReference type="RuleBase" id="RU361248"/>
    </source>
</evidence>
<keyword evidence="7" id="KW-1048">Host nucleus</keyword>
<evidence type="ECO:0000256" key="1">
    <source>
        <dbReference type="ARBA" id="ARBA00022561"/>
    </source>
</evidence>
<dbReference type="EMBL" id="MH777218">
    <property type="protein sequence ID" value="AYA93784.1"/>
    <property type="molecule type" value="Genomic_DNA"/>
</dbReference>
<dbReference type="GO" id="GO:0005198">
    <property type="term" value="F:structural molecule activity"/>
    <property type="evidence" value="ECO:0007669"/>
    <property type="project" value="UniProtKB-UniRule"/>
</dbReference>
<dbReference type="SUPFAM" id="SSF88648">
    <property type="entry name" value="Group I dsDNA viruses"/>
    <property type="match status" value="1"/>
</dbReference>
<comment type="subcellular location">
    <subcellularLocation>
        <location evidence="7">Virion</location>
    </subcellularLocation>
    <subcellularLocation>
        <location evidence="7">Host nucleus</location>
    </subcellularLocation>
</comment>
<keyword evidence="7" id="KW-1162">Viral penetration into host cytoplasm</keyword>
<evidence type="ECO:0000256" key="9">
    <source>
        <dbReference type="SAM" id="MobiDB-lite"/>
    </source>
</evidence>
<comment type="function">
    <text evidence="7 8">Forms an icosahedral capsid with a T=7 symmetry and a 50 nm diameter. The capsid is composed of 72 pentamers linked to each other by disulfide bonds and associated with L2 proteins. Binds to heparan sulfate proteoglycans on cell surface of basal layer keratinocytes to provide initial virion attachment. This binding mediates a conformational change in the virus capsid that facilitates efficient infection. The virion enters the host cell via endocytosis. During virus trafficking, L1 protein dissociates from the viral DNA and the genomic DNA is released to the host nucleus. The virion assembly takes place within the cell nucleus. Encapsulates the genomic DNA together with protein L2.</text>
</comment>
<keyword evidence="6 7" id="KW-1160">Virus entry into host cell</keyword>
<keyword evidence="7" id="KW-1015">Disulfide bond</keyword>
<evidence type="ECO:0000256" key="7">
    <source>
        <dbReference type="HAMAP-Rule" id="MF_04002"/>
    </source>
</evidence>
<keyword evidence="3 7" id="KW-1161">Viral attachment to host cell</keyword>
<reference evidence="10" key="1">
    <citation type="journal article" date="2018" name="Nat. Med.">
        <title>Expanded skin virome in DOCK8-deficient patients.</title>
        <authorList>
            <consortium name="NISC Comparative Sequencing Program"/>
            <person name="Tirosh O."/>
            <person name="Conlan S."/>
            <person name="Deming C."/>
            <person name="Lee-Lin S.Q."/>
            <person name="Huang X."/>
            <person name="Su H.C."/>
            <person name="Freeman A.F."/>
            <person name="Segre J.A."/>
            <person name="Kong H.H."/>
        </authorList>
    </citation>
    <scope>NUCLEOTIDE SEQUENCE</scope>
    <source>
        <strain evidence="10">HPV-mSK_074</strain>
    </source>
</reference>